<dbReference type="PANTHER" id="PTHR44117">
    <property type="entry name" value="INTRAFLAGELLAR TRANSPORT PROTEIN 88 HOMOLOG"/>
    <property type="match status" value="1"/>
</dbReference>
<dbReference type="Proteomes" id="UP000695022">
    <property type="component" value="Unplaced"/>
</dbReference>
<organism evidence="3 4">
    <name type="scientific">Priapulus caudatus</name>
    <name type="common">Priapulid worm</name>
    <dbReference type="NCBI Taxonomy" id="37621"/>
    <lineage>
        <taxon>Eukaryota</taxon>
        <taxon>Metazoa</taxon>
        <taxon>Ecdysozoa</taxon>
        <taxon>Scalidophora</taxon>
        <taxon>Priapulida</taxon>
        <taxon>Priapulimorpha</taxon>
        <taxon>Priapulimorphida</taxon>
        <taxon>Priapulidae</taxon>
        <taxon>Priapulus</taxon>
    </lineage>
</organism>
<feature type="compositionally biased region" description="Basic and acidic residues" evidence="2">
    <location>
        <begin position="172"/>
        <end position="186"/>
    </location>
</feature>
<dbReference type="GeneID" id="106814402"/>
<protein>
    <submittedName>
        <fullName evidence="4">Intraflagellar transport protein 88 homolog</fullName>
    </submittedName>
</protein>
<dbReference type="PANTHER" id="PTHR44117:SF1">
    <property type="entry name" value="INTRAFLAGELLAR TRANSPORT PROTEIN 88 HOMOLOG"/>
    <property type="match status" value="1"/>
</dbReference>
<reference evidence="4" key="1">
    <citation type="submission" date="2025-08" db="UniProtKB">
        <authorList>
            <consortium name="RefSeq"/>
        </authorList>
    </citation>
    <scope>IDENTIFICATION</scope>
</reference>
<dbReference type="InterPro" id="IPR019734">
    <property type="entry name" value="TPR_rpt"/>
</dbReference>
<dbReference type="Pfam" id="PF13432">
    <property type="entry name" value="TPR_16"/>
    <property type="match status" value="1"/>
</dbReference>
<proteinExistence type="predicted"/>
<feature type="repeat" description="TPR" evidence="1">
    <location>
        <begin position="278"/>
        <end position="311"/>
    </location>
</feature>
<evidence type="ECO:0000313" key="3">
    <source>
        <dbReference type="Proteomes" id="UP000695022"/>
    </source>
</evidence>
<dbReference type="Gene3D" id="1.25.40.10">
    <property type="entry name" value="Tetratricopeptide repeat domain"/>
    <property type="match status" value="2"/>
</dbReference>
<evidence type="ECO:0000313" key="4">
    <source>
        <dbReference type="RefSeq" id="XP_014674205.1"/>
    </source>
</evidence>
<feature type="region of interest" description="Disordered" evidence="2">
    <location>
        <begin position="104"/>
        <end position="136"/>
    </location>
</feature>
<evidence type="ECO:0000256" key="2">
    <source>
        <dbReference type="SAM" id="MobiDB-lite"/>
    </source>
</evidence>
<dbReference type="Pfam" id="PF13181">
    <property type="entry name" value="TPR_8"/>
    <property type="match status" value="1"/>
</dbReference>
<evidence type="ECO:0000256" key="1">
    <source>
        <dbReference type="PROSITE-ProRule" id="PRU00339"/>
    </source>
</evidence>
<feature type="compositionally biased region" description="Basic and acidic residues" evidence="2">
    <location>
        <begin position="721"/>
        <end position="732"/>
    </location>
</feature>
<feature type="region of interest" description="Disordered" evidence="2">
    <location>
        <begin position="721"/>
        <end position="831"/>
    </location>
</feature>
<keyword evidence="1" id="KW-0802">TPR repeat</keyword>
<dbReference type="SMART" id="SM00028">
    <property type="entry name" value="TPR"/>
    <property type="match status" value="8"/>
</dbReference>
<gene>
    <name evidence="4" type="primary">LOC106814402</name>
</gene>
<feature type="compositionally biased region" description="Basic and acidic residues" evidence="2">
    <location>
        <begin position="803"/>
        <end position="814"/>
    </location>
</feature>
<dbReference type="SUPFAM" id="SSF48452">
    <property type="entry name" value="TPR-like"/>
    <property type="match status" value="2"/>
</dbReference>
<dbReference type="Pfam" id="PF13424">
    <property type="entry name" value="TPR_12"/>
    <property type="match status" value="1"/>
</dbReference>
<dbReference type="Pfam" id="PF13414">
    <property type="entry name" value="TPR_11"/>
    <property type="match status" value="1"/>
</dbReference>
<accession>A0ABM1EPT4</accession>
<sequence length="831" mass="94389">MENVHLVPDDEDDLYSGFNTFNPALATNELEHDEGFQQAVKTSHGRRPPPPVMASVRTGSGRLGTSAGRTRTGMTSSLGRTRQGSAEGVRPMTAVRAVGFTSAGNRNTLTAGGSFDPLGETASRGPPPLEKKLDDSPEDKIKKMEKRVMDLVEESQFANSTGDLVQGLEKAKHAGRQERQLVRQREQTGNANQESNMNLDLTYTVLFNLACQYVASEMWTEALSTFHVIIKNRMFSNAGRLKVNIGNIYFKQKDYPKAIKYYRMALDQIPTSHKDVRMRIMQNIGIVFVKMGQFQDAITSFEHIMSERPDFKTGFNLLLCYYALNDKDKMKKAFLKLLQTELSMDDEDKYLPSEDAHSNLILEAIKNDSLRKIERQKRLEAERCVITAAKIISPSIDVNFTAGYDWCVEQVKASNHAELAHNLDINKAIAYLKQKDFNKAVDTLKGFERKDSKLAVHAATNLSFLYFLQKEYAMADKYAEIALTGDRYNPSALVNKGNVLYMQGDVEKALEFYNDALNNEASCVEALYNLGLVYKKLSRKEESMDCFYKLHAILRNHPEVMFQIAKLYEQLDDPDQAMEWYMQLVGVVPSDPTVLKTMGELCDYIGDKSQAYQYHYDSYRYMPSNMEVVEWLGAYFVDSQFPEKAIHYFERAALVQPSQVKWRLMVASCHRRSGNYQQAFNTYKLIHKKFPDNVECLKFLVRLCTDMGLKETQEYANKLKKAEKAKELRDQRISSGRRPGSSRGSRISSAESERSSASGNASRSRPLSTEKAKVDLSSAGPYEYSKHLDVDVSYKDPLGPQMERPRTSARRKEEKEEDFADEELGDDLLPE</sequence>
<keyword evidence="3" id="KW-1185">Reference proteome</keyword>
<feature type="compositionally biased region" description="Basic and acidic residues" evidence="2">
    <location>
        <begin position="784"/>
        <end position="794"/>
    </location>
</feature>
<feature type="compositionally biased region" description="Acidic residues" evidence="2">
    <location>
        <begin position="815"/>
        <end position="831"/>
    </location>
</feature>
<feature type="region of interest" description="Disordered" evidence="2">
    <location>
        <begin position="172"/>
        <end position="193"/>
    </location>
</feature>
<feature type="repeat" description="TPR" evidence="1">
    <location>
        <begin position="524"/>
        <end position="557"/>
    </location>
</feature>
<feature type="compositionally biased region" description="Low complexity" evidence="2">
    <location>
        <begin position="733"/>
        <end position="766"/>
    </location>
</feature>
<name>A0ABM1EPT4_PRICU</name>
<feature type="compositionally biased region" description="Polar residues" evidence="2">
    <location>
        <begin position="67"/>
        <end position="84"/>
    </location>
</feature>
<dbReference type="InterPro" id="IPR011990">
    <property type="entry name" value="TPR-like_helical_dom_sf"/>
</dbReference>
<feature type="repeat" description="TPR" evidence="1">
    <location>
        <begin position="558"/>
        <end position="591"/>
    </location>
</feature>
<dbReference type="PROSITE" id="PS50005">
    <property type="entry name" value="TPR"/>
    <property type="match status" value="5"/>
</dbReference>
<feature type="repeat" description="TPR" evidence="1">
    <location>
        <begin position="490"/>
        <end position="523"/>
    </location>
</feature>
<feature type="region of interest" description="Disordered" evidence="2">
    <location>
        <begin position="40"/>
        <end position="88"/>
    </location>
</feature>
<feature type="repeat" description="TPR" evidence="1">
    <location>
        <begin position="239"/>
        <end position="272"/>
    </location>
</feature>
<dbReference type="RefSeq" id="XP_014674205.1">
    <property type="nucleotide sequence ID" value="XM_014818719.1"/>
</dbReference>